<protein>
    <submittedName>
        <fullName evidence="5">Gfo/Idh/MocA family oxidoreductase</fullName>
    </submittedName>
</protein>
<evidence type="ECO:0000259" key="4">
    <source>
        <dbReference type="Pfam" id="PF22725"/>
    </source>
</evidence>
<dbReference type="PANTHER" id="PTHR43818:SF11">
    <property type="entry name" value="BCDNA.GH03377"/>
    <property type="match status" value="1"/>
</dbReference>
<keyword evidence="2" id="KW-0520">NAD</keyword>
<evidence type="ECO:0000313" key="5">
    <source>
        <dbReference type="EMBL" id="MDW4573615.1"/>
    </source>
</evidence>
<organism evidence="5 6">
    <name type="scientific">Microbacterium arthrosphaerae</name>
    <dbReference type="NCBI Taxonomy" id="792652"/>
    <lineage>
        <taxon>Bacteria</taxon>
        <taxon>Bacillati</taxon>
        <taxon>Actinomycetota</taxon>
        <taxon>Actinomycetes</taxon>
        <taxon>Micrococcales</taxon>
        <taxon>Microbacteriaceae</taxon>
        <taxon>Microbacterium</taxon>
    </lineage>
</organism>
<comment type="caution">
    <text evidence="5">The sequence shown here is derived from an EMBL/GenBank/DDBJ whole genome shotgun (WGS) entry which is preliminary data.</text>
</comment>
<evidence type="ECO:0000313" key="6">
    <source>
        <dbReference type="Proteomes" id="UP001283109"/>
    </source>
</evidence>
<evidence type="ECO:0000259" key="3">
    <source>
        <dbReference type="Pfam" id="PF01408"/>
    </source>
</evidence>
<dbReference type="SUPFAM" id="SSF51735">
    <property type="entry name" value="NAD(P)-binding Rossmann-fold domains"/>
    <property type="match status" value="1"/>
</dbReference>
<dbReference type="SUPFAM" id="SSF55347">
    <property type="entry name" value="Glyceraldehyde-3-phosphate dehydrogenase-like, C-terminal domain"/>
    <property type="match status" value="1"/>
</dbReference>
<dbReference type="InterPro" id="IPR000683">
    <property type="entry name" value="Gfo/Idh/MocA-like_OxRdtase_N"/>
</dbReference>
<dbReference type="InterPro" id="IPR055170">
    <property type="entry name" value="GFO_IDH_MocA-like_dom"/>
</dbReference>
<dbReference type="Gene3D" id="3.40.50.720">
    <property type="entry name" value="NAD(P)-binding Rossmann-like Domain"/>
    <property type="match status" value="1"/>
</dbReference>
<evidence type="ECO:0000256" key="1">
    <source>
        <dbReference type="ARBA" id="ARBA00023002"/>
    </source>
</evidence>
<dbReference type="RefSeq" id="WP_318354137.1">
    <property type="nucleotide sequence ID" value="NZ_JAWQEV010000004.1"/>
</dbReference>
<feature type="domain" description="Gfo/Idh/MocA-like oxidoreductase N-terminal" evidence="3">
    <location>
        <begin position="24"/>
        <end position="141"/>
    </location>
</feature>
<feature type="domain" description="GFO/IDH/MocA-like oxidoreductase" evidence="4">
    <location>
        <begin position="149"/>
        <end position="272"/>
    </location>
</feature>
<sequence length="388" mass="42365">MTIHHPTESPAEVASSTEPESAVRLGVVGAGKMGLSHLSIARALEHVEVVGVCDATDYLLDILGKYTGVRTFGSAERMMGEAQPDAILIATPTGSHAALVGSALDNGLHVFCEKPLTLRADESRELAQRAAARGLVAQVGYHNRFIATFQEVKRLLAMNAIGRPGHILAEAYGPVVLKQKGSTWRSRRATGGGCLYDYAAHPIDLVNWYAGTPGSVRGSVLHSIFSSETDDEVYSTFLYDDGLTAHISVNWSDDSYRKMSTSVTVSGSAGRIFADRQEIRVYLRDGVEPPPGYRPGWNVRYTTELTPPVSFYLRGEEYTAQLESFFDDIHAQERHARQNSFDSAAATDAILDAIVQDAERPDPAMGPLAGSAAADERRRMRRRWGLKR</sequence>
<dbReference type="Gene3D" id="3.30.360.10">
    <property type="entry name" value="Dihydrodipicolinate Reductase, domain 2"/>
    <property type="match status" value="1"/>
</dbReference>
<dbReference type="Proteomes" id="UP001283109">
    <property type="component" value="Unassembled WGS sequence"/>
</dbReference>
<accession>A0ABU4H2W0</accession>
<reference evidence="5 6" key="1">
    <citation type="submission" date="2023-11" db="EMBL/GenBank/DDBJ databases">
        <title>Draft genome sequence of Microbacterium arthrosphaerae JCM 30492.</title>
        <authorList>
            <person name="Zhang G."/>
            <person name="Ding Y."/>
        </authorList>
    </citation>
    <scope>NUCLEOTIDE SEQUENCE [LARGE SCALE GENOMIC DNA]</scope>
    <source>
        <strain evidence="5 6">JCM 30492</strain>
    </source>
</reference>
<keyword evidence="1" id="KW-0560">Oxidoreductase</keyword>
<dbReference type="Pfam" id="PF01408">
    <property type="entry name" value="GFO_IDH_MocA"/>
    <property type="match status" value="1"/>
</dbReference>
<dbReference type="InterPro" id="IPR036291">
    <property type="entry name" value="NAD(P)-bd_dom_sf"/>
</dbReference>
<dbReference type="Pfam" id="PF22725">
    <property type="entry name" value="GFO_IDH_MocA_C3"/>
    <property type="match status" value="1"/>
</dbReference>
<dbReference type="PANTHER" id="PTHR43818">
    <property type="entry name" value="BCDNA.GH03377"/>
    <property type="match status" value="1"/>
</dbReference>
<keyword evidence="6" id="KW-1185">Reference proteome</keyword>
<evidence type="ECO:0000256" key="2">
    <source>
        <dbReference type="ARBA" id="ARBA00023027"/>
    </source>
</evidence>
<name>A0ABU4H2W0_9MICO</name>
<dbReference type="EMBL" id="JAWQEV010000004">
    <property type="protein sequence ID" value="MDW4573615.1"/>
    <property type="molecule type" value="Genomic_DNA"/>
</dbReference>
<proteinExistence type="predicted"/>
<gene>
    <name evidence="5" type="ORF">R8Z58_12600</name>
</gene>
<dbReference type="InterPro" id="IPR050463">
    <property type="entry name" value="Gfo/Idh/MocA_oxidrdct_glycsds"/>
</dbReference>